<dbReference type="Gene3D" id="2.170.120.30">
    <property type="match status" value="1"/>
</dbReference>
<protein>
    <recommendedName>
        <fullName evidence="3">YbbR-like domain-containing protein</fullName>
    </recommendedName>
</protein>
<proteinExistence type="predicted"/>
<dbReference type="InterPro" id="IPR053154">
    <property type="entry name" value="c-di-AMP_regulator"/>
</dbReference>
<reference evidence="1" key="1">
    <citation type="submission" date="2023-06" db="EMBL/GenBank/DDBJ databases">
        <title>Genomic of Parafulvivirga corallium.</title>
        <authorList>
            <person name="Wang G."/>
        </authorList>
    </citation>
    <scope>NUCLEOTIDE SEQUENCE</scope>
    <source>
        <strain evidence="1">BMA10</strain>
    </source>
</reference>
<dbReference type="PANTHER" id="PTHR37804">
    <property type="entry name" value="CDAA REGULATORY PROTEIN CDAR"/>
    <property type="match status" value="1"/>
</dbReference>
<dbReference type="PANTHER" id="PTHR37804:SF1">
    <property type="entry name" value="CDAA REGULATORY PROTEIN CDAR"/>
    <property type="match status" value="1"/>
</dbReference>
<name>A0ABT8KJ14_9BACT</name>
<organism evidence="1 2">
    <name type="scientific">Splendidivirga corallicola</name>
    <dbReference type="NCBI Taxonomy" id="3051826"/>
    <lineage>
        <taxon>Bacteria</taxon>
        <taxon>Pseudomonadati</taxon>
        <taxon>Bacteroidota</taxon>
        <taxon>Cytophagia</taxon>
        <taxon>Cytophagales</taxon>
        <taxon>Splendidivirgaceae</taxon>
        <taxon>Splendidivirga</taxon>
    </lineage>
</organism>
<keyword evidence="2" id="KW-1185">Reference proteome</keyword>
<dbReference type="RefSeq" id="WP_346750731.1">
    <property type="nucleotide sequence ID" value="NZ_JAUJEA010000001.1"/>
</dbReference>
<evidence type="ECO:0000313" key="2">
    <source>
        <dbReference type="Proteomes" id="UP001172082"/>
    </source>
</evidence>
<dbReference type="Proteomes" id="UP001172082">
    <property type="component" value="Unassembled WGS sequence"/>
</dbReference>
<dbReference type="EMBL" id="JAUJEA010000001">
    <property type="protein sequence ID" value="MDN5200709.1"/>
    <property type="molecule type" value="Genomic_DNA"/>
</dbReference>
<evidence type="ECO:0008006" key="3">
    <source>
        <dbReference type="Google" id="ProtNLM"/>
    </source>
</evidence>
<accession>A0ABT8KJ14</accession>
<sequence length="328" mass="37724">MNILSNILNWLSKSNTSSQNEKWKVVVLCLVTATTFWFLNALNKDNYTTKINYPIQLKFENSSDSLVTVASPPEKLSLDVSGRGWNLFRKTFWFNFNPIVIDLKSPADVKFLTKDDLQPIADDQLADLKVNYVIDDTIFFNVERKKTRKVLVHVHEESISTESDFHVISSVNIVPDSVMIEGHSSFIEQLSDTLVLKIDDNDIDQDFDDRISTNIFNNDIVKVHPENVDISFEVDEFKQRTISSAFEMMNFPQDSTLNLSDTLININFKIGDRLLNQLDEREFRILADFKNLNPIDSILPLKMIQVPDIVRDVTLQPDTIKIMYGKIP</sequence>
<gene>
    <name evidence="1" type="ORF">QQ008_05040</name>
</gene>
<comment type="caution">
    <text evidence="1">The sequence shown here is derived from an EMBL/GenBank/DDBJ whole genome shotgun (WGS) entry which is preliminary data.</text>
</comment>
<evidence type="ECO:0000313" key="1">
    <source>
        <dbReference type="EMBL" id="MDN5200709.1"/>
    </source>
</evidence>